<dbReference type="GO" id="GO:0001518">
    <property type="term" value="C:voltage-gated sodium channel complex"/>
    <property type="evidence" value="ECO:0007669"/>
    <property type="project" value="TreeGrafter"/>
</dbReference>
<dbReference type="GO" id="GO:0086010">
    <property type="term" value="P:membrane depolarization during action potential"/>
    <property type="evidence" value="ECO:0007669"/>
    <property type="project" value="TreeGrafter"/>
</dbReference>
<evidence type="ECO:0000313" key="8">
    <source>
        <dbReference type="EMBL" id="CAF1588880.1"/>
    </source>
</evidence>
<proteinExistence type="predicted"/>
<dbReference type="PANTHER" id="PTHR10037">
    <property type="entry name" value="VOLTAGE-GATED CATION CHANNEL CALCIUM AND SODIUM"/>
    <property type="match status" value="1"/>
</dbReference>
<comment type="caution">
    <text evidence="7">The sequence shown here is derived from an EMBL/GenBank/DDBJ whole genome shotgun (WGS) entry which is preliminary data.</text>
</comment>
<comment type="subcellular location">
    <subcellularLocation>
        <location evidence="1">Membrane</location>
        <topology evidence="1">Multi-pass membrane protein</topology>
    </subcellularLocation>
</comment>
<accession>A0A815ZYQ1</accession>
<sequence length="268" mass="30340">MAKGIRALLDTVIQALPQVGNLGLLFFLLFFIFAALGVELFGKLECSEERPCMGLDKHAHFKDFGMAFLTLFRIATGDNWNGIMKDALRQDDSPTGVKNQFVTAIAPVYFVIFVLMAQFVLVNVVVAVLMKKLDESNRMMADDQEIDEEIERQLEADAHDRNYFEQPLIDDKDLDFLSDSTTQYFPLTKQLSLPPNFTFHSTNSHTLRRQKKLKPIEVVKGSSLSSVVGSTSRFLLLQMEKPLLTNHDEENLSSDIRTSTDVLYRPSP</sequence>
<keyword evidence="4 5" id="KW-0472">Membrane</keyword>
<evidence type="ECO:0000259" key="6">
    <source>
        <dbReference type="Pfam" id="PF00520"/>
    </source>
</evidence>
<feature type="non-terminal residue" evidence="7">
    <location>
        <position position="1"/>
    </location>
</feature>
<dbReference type="GO" id="GO:0070509">
    <property type="term" value="P:calcium ion import"/>
    <property type="evidence" value="ECO:0007669"/>
    <property type="project" value="TreeGrafter"/>
</dbReference>
<name>A0A815ZYQ1_9BILA</name>
<dbReference type="Pfam" id="PF00520">
    <property type="entry name" value="Ion_trans"/>
    <property type="match status" value="1"/>
</dbReference>
<feature type="domain" description="Ion transport" evidence="6">
    <location>
        <begin position="2"/>
        <end position="136"/>
    </location>
</feature>
<feature type="transmembrane region" description="Helical" evidence="5">
    <location>
        <begin position="21"/>
        <end position="41"/>
    </location>
</feature>
<gene>
    <name evidence="7" type="ORF">BJG266_LOCUS49438</name>
    <name evidence="8" type="ORF">BJG266_LOCUS49439</name>
    <name evidence="9" type="ORF">QVE165_LOCUS66520</name>
    <name evidence="10" type="ORF">QVE165_LOCUS66521</name>
</gene>
<organism evidence="7 12">
    <name type="scientific">Adineta steineri</name>
    <dbReference type="NCBI Taxonomy" id="433720"/>
    <lineage>
        <taxon>Eukaryota</taxon>
        <taxon>Metazoa</taxon>
        <taxon>Spiralia</taxon>
        <taxon>Gnathifera</taxon>
        <taxon>Rotifera</taxon>
        <taxon>Eurotatoria</taxon>
        <taxon>Bdelloidea</taxon>
        <taxon>Adinetida</taxon>
        <taxon>Adinetidae</taxon>
        <taxon>Adineta</taxon>
    </lineage>
</organism>
<evidence type="ECO:0000313" key="11">
    <source>
        <dbReference type="Proteomes" id="UP000663832"/>
    </source>
</evidence>
<dbReference type="SUPFAM" id="SSF81324">
    <property type="entry name" value="Voltage-gated potassium channels"/>
    <property type="match status" value="1"/>
</dbReference>
<keyword evidence="11" id="KW-1185">Reference proteome</keyword>
<dbReference type="GO" id="GO:0008332">
    <property type="term" value="F:low voltage-gated calcium channel activity"/>
    <property type="evidence" value="ECO:0007669"/>
    <property type="project" value="TreeGrafter"/>
</dbReference>
<keyword evidence="2 5" id="KW-0812">Transmembrane</keyword>
<evidence type="ECO:0000256" key="3">
    <source>
        <dbReference type="ARBA" id="ARBA00022989"/>
    </source>
</evidence>
<reference evidence="7" key="1">
    <citation type="submission" date="2021-02" db="EMBL/GenBank/DDBJ databases">
        <authorList>
            <person name="Nowell W R."/>
        </authorList>
    </citation>
    <scope>NUCLEOTIDE SEQUENCE</scope>
</reference>
<dbReference type="AlphaFoldDB" id="A0A815ZYQ1"/>
<dbReference type="EMBL" id="CAJNOM010007893">
    <property type="protein sequence ID" value="CAF1677626.1"/>
    <property type="molecule type" value="Genomic_DNA"/>
</dbReference>
<evidence type="ECO:0000313" key="7">
    <source>
        <dbReference type="EMBL" id="CAF1588867.1"/>
    </source>
</evidence>
<keyword evidence="3 5" id="KW-1133">Transmembrane helix</keyword>
<evidence type="ECO:0000313" key="10">
    <source>
        <dbReference type="EMBL" id="CAF1677626.1"/>
    </source>
</evidence>
<protein>
    <recommendedName>
        <fullName evidence="6">Ion transport domain-containing protein</fullName>
    </recommendedName>
</protein>
<dbReference type="OrthoDB" id="10056709at2759"/>
<dbReference type="EMBL" id="CAJNOM010007892">
    <property type="protein sequence ID" value="CAF1677622.1"/>
    <property type="molecule type" value="Genomic_DNA"/>
</dbReference>
<dbReference type="PANTHER" id="PTHR10037:SF230">
    <property type="entry name" value="CA[2+]-CHANNEL PROTEIN ALPHA[[1]] SUBUNIT T, ISOFORM F"/>
    <property type="match status" value="1"/>
</dbReference>
<dbReference type="EMBL" id="CAJNOI010007458">
    <property type="protein sequence ID" value="CAF1588880.1"/>
    <property type="molecule type" value="Genomic_DNA"/>
</dbReference>
<evidence type="ECO:0000256" key="1">
    <source>
        <dbReference type="ARBA" id="ARBA00004141"/>
    </source>
</evidence>
<evidence type="ECO:0000313" key="12">
    <source>
        <dbReference type="Proteomes" id="UP000663877"/>
    </source>
</evidence>
<dbReference type="InterPro" id="IPR043203">
    <property type="entry name" value="VGCC_Ca_Na"/>
</dbReference>
<evidence type="ECO:0000256" key="4">
    <source>
        <dbReference type="ARBA" id="ARBA00023136"/>
    </source>
</evidence>
<dbReference type="EMBL" id="CAJNOI010007457">
    <property type="protein sequence ID" value="CAF1588867.1"/>
    <property type="molecule type" value="Genomic_DNA"/>
</dbReference>
<dbReference type="InterPro" id="IPR005821">
    <property type="entry name" value="Ion_trans_dom"/>
</dbReference>
<dbReference type="Gene3D" id="1.10.287.70">
    <property type="match status" value="1"/>
</dbReference>
<evidence type="ECO:0000313" key="9">
    <source>
        <dbReference type="EMBL" id="CAF1677622.1"/>
    </source>
</evidence>
<evidence type="ECO:0000256" key="2">
    <source>
        <dbReference type="ARBA" id="ARBA00022692"/>
    </source>
</evidence>
<dbReference type="GO" id="GO:0043005">
    <property type="term" value="C:neuron projection"/>
    <property type="evidence" value="ECO:0007669"/>
    <property type="project" value="TreeGrafter"/>
</dbReference>
<feature type="transmembrane region" description="Helical" evidence="5">
    <location>
        <begin position="108"/>
        <end position="130"/>
    </location>
</feature>
<dbReference type="FunFam" id="1.10.287.70:FF:000054">
    <property type="entry name" value="Voltage-dependent T-type calcium channel subunit alpha"/>
    <property type="match status" value="1"/>
</dbReference>
<dbReference type="Proteomes" id="UP000663877">
    <property type="component" value="Unassembled WGS sequence"/>
</dbReference>
<dbReference type="GO" id="GO:0005248">
    <property type="term" value="F:voltage-gated sodium channel activity"/>
    <property type="evidence" value="ECO:0007669"/>
    <property type="project" value="TreeGrafter"/>
</dbReference>
<dbReference type="Proteomes" id="UP000663832">
    <property type="component" value="Unassembled WGS sequence"/>
</dbReference>
<evidence type="ECO:0000256" key="5">
    <source>
        <dbReference type="SAM" id="Phobius"/>
    </source>
</evidence>